<keyword evidence="4" id="KW-0732">Signal</keyword>
<reference evidence="6" key="1">
    <citation type="submission" date="2021-01" db="EMBL/GenBank/DDBJ databases">
        <authorList>
            <person name="Corre E."/>
            <person name="Pelletier E."/>
            <person name="Niang G."/>
            <person name="Scheremetjew M."/>
            <person name="Finn R."/>
            <person name="Kale V."/>
            <person name="Holt S."/>
            <person name="Cochrane G."/>
            <person name="Meng A."/>
            <person name="Brown T."/>
            <person name="Cohen L."/>
        </authorList>
    </citation>
    <scope>NUCLEOTIDE SEQUENCE</scope>
    <source>
        <strain evidence="6">CCMP1374</strain>
    </source>
</reference>
<dbReference type="InterPro" id="IPR002938">
    <property type="entry name" value="FAD-bd"/>
</dbReference>
<dbReference type="PRINTS" id="PR00420">
    <property type="entry name" value="RNGMNOXGNASE"/>
</dbReference>
<evidence type="ECO:0000259" key="5">
    <source>
        <dbReference type="Pfam" id="PF01494"/>
    </source>
</evidence>
<gene>
    <name evidence="6" type="ORF">PANT1444_LOCUS13297</name>
</gene>
<sequence length="460" mass="48621">MMLTTLVFAGLVLASTLSAAPRTKGVDVAVIGGGPCGLATALAVQRASPNAVIAVFERDGELTPKGSTVVVSPKGWAALRCIDPTVTKRLRRMAVPLESISILPMEDGDLPAAPGFARGTLRVVGALNRGLRMVGLPRVAILGARASRWYDIRTALAARVQEVCGEDTLRLDCRLKSLAEATVGDGFTLTFQSGGAALRTVEARVVLACDGTRSSVRELAPRGARGEQVLVDEGQSVWRGIAQGMDLKGACIVLRDMKRAPDSALAIMFPAGGEGGGTSWTVATPKVEGYARTSDEARNRLRAVLPPLAKDAPPDAPLAKLWRCIDASPVLIENRLKVRTFGEHSPPFCSALNGVAFLGDAAHPVRPTGEGIELAFQDAWQLGAIVKASPDLLPDADMLRCYEAASLPRVRHVSEKARALANTYYKADEGTTGGQEKTGQSGGSPRPNKKAAPRFRPKPL</sequence>
<dbReference type="GO" id="GO:0004497">
    <property type="term" value="F:monooxygenase activity"/>
    <property type="evidence" value="ECO:0007669"/>
    <property type="project" value="UniProtKB-KW"/>
</dbReference>
<dbReference type="PANTHER" id="PTHR13789">
    <property type="entry name" value="MONOOXYGENASE"/>
    <property type="match status" value="1"/>
</dbReference>
<feature type="signal peptide" evidence="4">
    <location>
        <begin position="1"/>
        <end position="19"/>
    </location>
</feature>
<dbReference type="Pfam" id="PF01494">
    <property type="entry name" value="FAD_binding_3"/>
    <property type="match status" value="1"/>
</dbReference>
<feature type="region of interest" description="Disordered" evidence="3">
    <location>
        <begin position="426"/>
        <end position="460"/>
    </location>
</feature>
<dbReference type="EMBL" id="HBEP01023500">
    <property type="protein sequence ID" value="CAD8495103.1"/>
    <property type="molecule type" value="Transcribed_RNA"/>
</dbReference>
<protein>
    <recommendedName>
        <fullName evidence="5">FAD-binding domain-containing protein</fullName>
    </recommendedName>
</protein>
<dbReference type="GO" id="GO:0071949">
    <property type="term" value="F:FAD binding"/>
    <property type="evidence" value="ECO:0007669"/>
    <property type="project" value="InterPro"/>
</dbReference>
<proteinExistence type="predicted"/>
<evidence type="ECO:0000256" key="2">
    <source>
        <dbReference type="ARBA" id="ARBA00023033"/>
    </source>
</evidence>
<dbReference type="InterPro" id="IPR050493">
    <property type="entry name" value="FAD-dep_Monooxygenase_BioMet"/>
</dbReference>
<evidence type="ECO:0000256" key="3">
    <source>
        <dbReference type="SAM" id="MobiDB-lite"/>
    </source>
</evidence>
<feature type="compositionally biased region" description="Basic residues" evidence="3">
    <location>
        <begin position="447"/>
        <end position="460"/>
    </location>
</feature>
<name>A0A7S0EUC4_9EUKA</name>
<dbReference type="InterPro" id="IPR036188">
    <property type="entry name" value="FAD/NAD-bd_sf"/>
</dbReference>
<dbReference type="PANTHER" id="PTHR13789:SF309">
    <property type="entry name" value="PUTATIVE (AFU_ORTHOLOGUE AFUA_6G14510)-RELATED"/>
    <property type="match status" value="1"/>
</dbReference>
<keyword evidence="1" id="KW-0560">Oxidoreductase</keyword>
<feature type="chain" id="PRO_5031086593" description="FAD-binding domain-containing protein" evidence="4">
    <location>
        <begin position="20"/>
        <end position="460"/>
    </location>
</feature>
<keyword evidence="2" id="KW-0503">Monooxygenase</keyword>
<dbReference type="SUPFAM" id="SSF51905">
    <property type="entry name" value="FAD/NAD(P)-binding domain"/>
    <property type="match status" value="1"/>
</dbReference>
<feature type="domain" description="FAD-binding" evidence="5">
    <location>
        <begin position="26"/>
        <end position="233"/>
    </location>
</feature>
<evidence type="ECO:0000256" key="1">
    <source>
        <dbReference type="ARBA" id="ARBA00023002"/>
    </source>
</evidence>
<dbReference type="AlphaFoldDB" id="A0A7S0EUC4"/>
<evidence type="ECO:0000313" key="6">
    <source>
        <dbReference type="EMBL" id="CAD8495103.1"/>
    </source>
</evidence>
<dbReference type="Gene3D" id="3.50.50.60">
    <property type="entry name" value="FAD/NAD(P)-binding domain"/>
    <property type="match status" value="1"/>
</dbReference>
<accession>A0A7S0EUC4</accession>
<organism evidence="6">
    <name type="scientific">Phaeocystis antarctica</name>
    <dbReference type="NCBI Taxonomy" id="33657"/>
    <lineage>
        <taxon>Eukaryota</taxon>
        <taxon>Haptista</taxon>
        <taxon>Haptophyta</taxon>
        <taxon>Prymnesiophyceae</taxon>
        <taxon>Phaeocystales</taxon>
        <taxon>Phaeocystaceae</taxon>
        <taxon>Phaeocystis</taxon>
    </lineage>
</organism>
<evidence type="ECO:0000256" key="4">
    <source>
        <dbReference type="SAM" id="SignalP"/>
    </source>
</evidence>